<dbReference type="EMBL" id="BTPD01000001">
    <property type="protein sequence ID" value="GMQ27359.1"/>
    <property type="molecule type" value="Genomic_DNA"/>
</dbReference>
<feature type="compositionally biased region" description="Basic and acidic residues" evidence="1">
    <location>
        <begin position="995"/>
        <end position="1004"/>
    </location>
</feature>
<keyword evidence="2" id="KW-0812">Transmembrane</keyword>
<evidence type="ECO:0000313" key="4">
    <source>
        <dbReference type="Proteomes" id="UP001338309"/>
    </source>
</evidence>
<evidence type="ECO:0000256" key="1">
    <source>
        <dbReference type="SAM" id="MobiDB-lite"/>
    </source>
</evidence>
<evidence type="ECO:0000256" key="2">
    <source>
        <dbReference type="SAM" id="Phobius"/>
    </source>
</evidence>
<accession>A0ABQ6PHL1</accession>
<dbReference type="PANTHER" id="PTHR30441">
    <property type="entry name" value="DUF748 DOMAIN-CONTAINING PROTEIN"/>
    <property type="match status" value="1"/>
</dbReference>
<comment type="caution">
    <text evidence="3">The sequence shown here is derived from an EMBL/GenBank/DDBJ whole genome shotgun (WGS) entry which is preliminary data.</text>
</comment>
<organism evidence="3 4">
    <name type="scientific">Algoriphagus confluentis</name>
    <dbReference type="NCBI Taxonomy" id="1697556"/>
    <lineage>
        <taxon>Bacteria</taxon>
        <taxon>Pseudomonadati</taxon>
        <taxon>Bacteroidota</taxon>
        <taxon>Cytophagia</taxon>
        <taxon>Cytophagales</taxon>
        <taxon>Cyclobacteriaceae</taxon>
        <taxon>Algoriphagus</taxon>
    </lineage>
</organism>
<name>A0ABQ6PHL1_9BACT</name>
<dbReference type="InterPro" id="IPR052894">
    <property type="entry name" value="AsmA-related"/>
</dbReference>
<keyword evidence="2" id="KW-0472">Membrane</keyword>
<reference evidence="3 4" key="1">
    <citation type="submission" date="2023-08" db="EMBL/GenBank/DDBJ databases">
        <title>Draft genome sequence of Algoriphagus confluentis.</title>
        <authorList>
            <person name="Takatani N."/>
            <person name="Hosokawa M."/>
            <person name="Sawabe T."/>
        </authorList>
    </citation>
    <scope>NUCLEOTIDE SEQUENCE [LARGE SCALE GENOMIC DNA]</scope>
    <source>
        <strain evidence="3 4">NBRC 111222</strain>
    </source>
</reference>
<gene>
    <name evidence="3" type="ORF">Aconfl_00010</name>
</gene>
<protein>
    <recommendedName>
        <fullName evidence="5">AsmA-like C-terminal region</fullName>
    </recommendedName>
</protein>
<dbReference type="Proteomes" id="UP001338309">
    <property type="component" value="Unassembled WGS sequence"/>
</dbReference>
<sequence length="1004" mass="110993">MKKIHYILSGIIAFFLILLTLLPFLFKDKIIARLDREIAKTVNAQVNYDLEKIKISLWRKFPNLSVTVSDFSIIGNPPFQQDTLLNLEELGINFNLISVLFDENPSLTSLELNGGSFYIKVLEDGIANYDIFYSEEEQAEKDDENQVKVAVNSISVQGVNFVYDDRSTNYFMGLTDVQAKGSGDFTSETFSLPITMAAEVRDIRYSGISYLSQKHFEGITTLEVDLSQMEFYISEGNFILNDFGFNLSGLIAMPKEDIDLDLTFSSPGHDFKSILSLVPGMYTESFSDLQTSGTMDFQGFVKGVYNETTYPAFELGLKIENGMFQYPELPKPVRNVNLDMLIKNESSVLENTSVSIPNFNLDFGSNPVSGKFLLADLIHFPIDANLKGVLNLDELTSIFPIKGMDLKGIVDISASAKGKYDSVKKEIPLMDIQLALSDGYAKNQEYPSALENLFARARIKNEKASMQDFDVDIPQFGFDLEGESIQGKLNLRDLDQLIWKGEITGGVDLKKVLSVFPVEGLNLEGKIKADLVSQGSYAAVEAKNYNQLFIQGTLEVEDFSLISEDIPQGVKISKAKAAFSPATLVLSEFDAVLSQSPLQATGNLTNYMDYFLNQNGVLKGDLNLQSSKFDINEWMRAPSPNSNSTSLAVFELPKTIDFTMSVAAEEVLYDNLSLKEVKGKLILREGVLIFSDASMKTLGGTLVMKGNYDPRDIHVPKFSFDLQVIELSIAEAFAKFNTIKAFAPISENLTGKFNTSLKLSGNLGQDMMPILSSLNANGLLQVLQTALKDSQILHGITSLTRLKDTNTLQFNNLSIPISIENGIMDVKPFNVRLWDYQAQVQGAAGFDGSMNYLIQMNVPAGKFGTQATGLLASLTGNAIDQNTPIPLAFNLTGNYKNPKVSLAGGNSIETILADALKSRVQGETKALQDQAKEQFAVIQDSLKQELQTKATMVQDSLKKEVEKQTNLVKEKASEEARKILKGFLPKSPPTTKPDTTVKKENLKL</sequence>
<feature type="transmembrane region" description="Helical" evidence="2">
    <location>
        <begin position="6"/>
        <end position="26"/>
    </location>
</feature>
<feature type="region of interest" description="Disordered" evidence="1">
    <location>
        <begin position="981"/>
        <end position="1004"/>
    </location>
</feature>
<dbReference type="RefSeq" id="WP_338222166.1">
    <property type="nucleotide sequence ID" value="NZ_BTPD01000001.1"/>
</dbReference>
<keyword evidence="2" id="KW-1133">Transmembrane helix</keyword>
<dbReference type="PANTHER" id="PTHR30441:SF8">
    <property type="entry name" value="DUF748 DOMAIN-CONTAINING PROTEIN"/>
    <property type="match status" value="1"/>
</dbReference>
<evidence type="ECO:0008006" key="5">
    <source>
        <dbReference type="Google" id="ProtNLM"/>
    </source>
</evidence>
<evidence type="ECO:0000313" key="3">
    <source>
        <dbReference type="EMBL" id="GMQ27359.1"/>
    </source>
</evidence>
<proteinExistence type="predicted"/>
<keyword evidence="4" id="KW-1185">Reference proteome</keyword>